<evidence type="ECO:0000313" key="2">
    <source>
        <dbReference type="EMBL" id="GIX71436.1"/>
    </source>
</evidence>
<organism evidence="2 3">
    <name type="scientific">Caerostris extrusa</name>
    <name type="common">Bark spider</name>
    <name type="synonym">Caerostris bankana</name>
    <dbReference type="NCBI Taxonomy" id="172846"/>
    <lineage>
        <taxon>Eukaryota</taxon>
        <taxon>Metazoa</taxon>
        <taxon>Ecdysozoa</taxon>
        <taxon>Arthropoda</taxon>
        <taxon>Chelicerata</taxon>
        <taxon>Arachnida</taxon>
        <taxon>Araneae</taxon>
        <taxon>Araneomorphae</taxon>
        <taxon>Entelegynae</taxon>
        <taxon>Araneoidea</taxon>
        <taxon>Araneidae</taxon>
        <taxon>Caerostris</taxon>
    </lineage>
</organism>
<keyword evidence="1" id="KW-1133">Transmembrane helix</keyword>
<sequence>MASFKDDKLSPPRVQLSYIQASRFNLTRRRRVGFLVLLLLPDFESGFIQLFYSTGFCYLNNSRMTSFNDNHQGGHLSMIIIKEDIFQ</sequence>
<comment type="caution">
    <text evidence="2">The sequence shown here is derived from an EMBL/GenBank/DDBJ whole genome shotgun (WGS) entry which is preliminary data.</text>
</comment>
<name>A0AAV4MHE3_CAEEX</name>
<evidence type="ECO:0000313" key="3">
    <source>
        <dbReference type="Proteomes" id="UP001054945"/>
    </source>
</evidence>
<gene>
    <name evidence="2" type="ORF">CEXT_190591</name>
</gene>
<dbReference type="Proteomes" id="UP001054945">
    <property type="component" value="Unassembled WGS sequence"/>
</dbReference>
<keyword evidence="1" id="KW-0472">Membrane</keyword>
<feature type="transmembrane region" description="Helical" evidence="1">
    <location>
        <begin position="32"/>
        <end position="52"/>
    </location>
</feature>
<dbReference type="AlphaFoldDB" id="A0AAV4MHE3"/>
<accession>A0AAV4MHE3</accession>
<protein>
    <submittedName>
        <fullName evidence="2">Uncharacterized protein</fullName>
    </submittedName>
</protein>
<dbReference type="EMBL" id="BPLR01019753">
    <property type="protein sequence ID" value="GIX71436.1"/>
    <property type="molecule type" value="Genomic_DNA"/>
</dbReference>
<reference evidence="2 3" key="1">
    <citation type="submission" date="2021-06" db="EMBL/GenBank/DDBJ databases">
        <title>Caerostris extrusa draft genome.</title>
        <authorList>
            <person name="Kono N."/>
            <person name="Arakawa K."/>
        </authorList>
    </citation>
    <scope>NUCLEOTIDE SEQUENCE [LARGE SCALE GENOMIC DNA]</scope>
</reference>
<keyword evidence="1" id="KW-0812">Transmembrane</keyword>
<evidence type="ECO:0000256" key="1">
    <source>
        <dbReference type="SAM" id="Phobius"/>
    </source>
</evidence>
<keyword evidence="3" id="KW-1185">Reference proteome</keyword>
<proteinExistence type="predicted"/>